<dbReference type="GO" id="GO:0005576">
    <property type="term" value="C:extracellular region"/>
    <property type="evidence" value="ECO:0007669"/>
    <property type="project" value="UniProtKB-SubCell"/>
</dbReference>
<keyword evidence="3" id="KW-0964">Secreted</keyword>
<proteinExistence type="inferred from homology"/>
<comment type="caution">
    <text evidence="5">The sequence shown here is derived from an EMBL/GenBank/DDBJ whole genome shotgun (WGS) entry which is preliminary data.</text>
</comment>
<evidence type="ECO:0000256" key="3">
    <source>
        <dbReference type="ARBA" id="ARBA00022525"/>
    </source>
</evidence>
<dbReference type="PANTHER" id="PTHR10009:SF18">
    <property type="entry name" value="PROTEIN YELLOW-LIKE PROTEIN"/>
    <property type="match status" value="1"/>
</dbReference>
<keyword evidence="4" id="KW-0812">Transmembrane</keyword>
<dbReference type="SUPFAM" id="SSF101898">
    <property type="entry name" value="NHL repeat"/>
    <property type="match status" value="1"/>
</dbReference>
<sequence length="551" mass="62995">MLLLLRAGRFRRPLIPILFRNFLKLQHYILKGLRMCMKTEDMETRHPVPTCTKIAEIANPTVVLQERSFDELHRILIYIVLLLGSIIIWLIFKPKKNNSIAKQNEDHGREQDMYLAIPAAPAEPKNDDNNNPPLQPADMYDGHYLPMRPILPAKKNDNGYVEMRPPVRAISNDLYAEIRYSNVAPAKPAPQPPALPRISSLPKANLASAPVAELEPLYEELRSSSQEELRVRHFSIWKMQTSQIRQLFCQPKFLNEELVPHPGFVVRTIIYPYELVVYGERVFISIVDEKDNPTPFTLTWLSTTASGRSPALNAFPSWRLHEKGNCASMQGIRGMVVDVCGRLWAVDNGNENCPAKIWIFDLTENDSVILVHQFANDIIKHTFGNSLKENFSWVIQVKNIPIHSIALSPTKGKELVYLGASVETKLYSVPLSELRMRGRKAPLTPTLVGNKKAGSFRMLVDNKGKLYFDLRYLSYIGTWDTTSGPLKEEQLYKDERLTFFAYRFSFTLDSCRNLWILSKDEKKTTNFRLLRAAVAAKSYLYNDIFTPKGKA</sequence>
<evidence type="ECO:0000256" key="4">
    <source>
        <dbReference type="SAM" id="Phobius"/>
    </source>
</evidence>
<gene>
    <name evidence="5" type="ORF">CLODIP_2_CD13919</name>
</gene>
<reference evidence="5 6" key="1">
    <citation type="submission" date="2020-04" db="EMBL/GenBank/DDBJ databases">
        <authorList>
            <person name="Alioto T."/>
            <person name="Alioto T."/>
            <person name="Gomez Garrido J."/>
        </authorList>
    </citation>
    <scope>NUCLEOTIDE SEQUENCE [LARGE SCALE GENOMIC DNA]</scope>
</reference>
<dbReference type="AlphaFoldDB" id="A0A8S1DN69"/>
<evidence type="ECO:0000313" key="5">
    <source>
        <dbReference type="EMBL" id="CAB3383655.1"/>
    </source>
</evidence>
<keyword evidence="4" id="KW-0472">Membrane</keyword>
<feature type="transmembrane region" description="Helical" evidence="4">
    <location>
        <begin position="75"/>
        <end position="92"/>
    </location>
</feature>
<dbReference type="EMBL" id="CADEPI010000318">
    <property type="protein sequence ID" value="CAB3383655.1"/>
    <property type="molecule type" value="Genomic_DNA"/>
</dbReference>
<organism evidence="5 6">
    <name type="scientific">Cloeon dipterum</name>
    <dbReference type="NCBI Taxonomy" id="197152"/>
    <lineage>
        <taxon>Eukaryota</taxon>
        <taxon>Metazoa</taxon>
        <taxon>Ecdysozoa</taxon>
        <taxon>Arthropoda</taxon>
        <taxon>Hexapoda</taxon>
        <taxon>Insecta</taxon>
        <taxon>Pterygota</taxon>
        <taxon>Palaeoptera</taxon>
        <taxon>Ephemeroptera</taxon>
        <taxon>Pisciforma</taxon>
        <taxon>Baetidae</taxon>
        <taxon>Cloeon</taxon>
    </lineage>
</organism>
<evidence type="ECO:0000313" key="6">
    <source>
        <dbReference type="Proteomes" id="UP000494165"/>
    </source>
</evidence>
<dbReference type="InterPro" id="IPR017996">
    <property type="entry name" value="MRJP/yellow-related"/>
</dbReference>
<dbReference type="Pfam" id="PF03022">
    <property type="entry name" value="MRJP"/>
    <property type="match status" value="1"/>
</dbReference>
<evidence type="ECO:0000256" key="1">
    <source>
        <dbReference type="ARBA" id="ARBA00004613"/>
    </source>
</evidence>
<comment type="similarity">
    <text evidence="2">Belongs to the major royal jelly protein family.</text>
</comment>
<keyword evidence="6" id="KW-1185">Reference proteome</keyword>
<name>A0A8S1DN69_9INSE</name>
<dbReference type="PANTHER" id="PTHR10009">
    <property type="entry name" value="PROTEIN YELLOW-RELATED"/>
    <property type="match status" value="1"/>
</dbReference>
<keyword evidence="4" id="KW-1133">Transmembrane helix</keyword>
<dbReference type="OrthoDB" id="9977471at2759"/>
<comment type="subcellular location">
    <subcellularLocation>
        <location evidence="1">Secreted</location>
    </subcellularLocation>
</comment>
<protein>
    <submittedName>
        <fullName evidence="5">Uncharacterized protein</fullName>
    </submittedName>
</protein>
<dbReference type="Proteomes" id="UP000494165">
    <property type="component" value="Unassembled WGS sequence"/>
</dbReference>
<dbReference type="Gene3D" id="2.120.10.30">
    <property type="entry name" value="TolB, C-terminal domain"/>
    <property type="match status" value="2"/>
</dbReference>
<dbReference type="InterPro" id="IPR011042">
    <property type="entry name" value="6-blade_b-propeller_TolB-like"/>
</dbReference>
<evidence type="ECO:0000256" key="2">
    <source>
        <dbReference type="ARBA" id="ARBA00009127"/>
    </source>
</evidence>
<accession>A0A8S1DN69</accession>